<dbReference type="Proteomes" id="UP000805193">
    <property type="component" value="Unassembled WGS sequence"/>
</dbReference>
<comment type="caution">
    <text evidence="1">The sequence shown here is derived from an EMBL/GenBank/DDBJ whole genome shotgun (WGS) entry which is preliminary data.</text>
</comment>
<reference evidence="1 2" key="1">
    <citation type="journal article" date="2020" name="Cell">
        <title>Large-Scale Comparative Analyses of Tick Genomes Elucidate Their Genetic Diversity and Vector Capacities.</title>
        <authorList>
            <consortium name="Tick Genome and Microbiome Consortium (TIGMIC)"/>
            <person name="Jia N."/>
            <person name="Wang J."/>
            <person name="Shi W."/>
            <person name="Du L."/>
            <person name="Sun Y."/>
            <person name="Zhan W."/>
            <person name="Jiang J.F."/>
            <person name="Wang Q."/>
            <person name="Zhang B."/>
            <person name="Ji P."/>
            <person name="Bell-Sakyi L."/>
            <person name="Cui X.M."/>
            <person name="Yuan T.T."/>
            <person name="Jiang B.G."/>
            <person name="Yang W.F."/>
            <person name="Lam T.T."/>
            <person name="Chang Q.C."/>
            <person name="Ding S.J."/>
            <person name="Wang X.J."/>
            <person name="Zhu J.G."/>
            <person name="Ruan X.D."/>
            <person name="Zhao L."/>
            <person name="Wei J.T."/>
            <person name="Ye R.Z."/>
            <person name="Que T.C."/>
            <person name="Du C.H."/>
            <person name="Zhou Y.H."/>
            <person name="Cheng J.X."/>
            <person name="Dai P.F."/>
            <person name="Guo W.B."/>
            <person name="Han X.H."/>
            <person name="Huang E.J."/>
            <person name="Li L.F."/>
            <person name="Wei W."/>
            <person name="Gao Y.C."/>
            <person name="Liu J.Z."/>
            <person name="Shao H.Z."/>
            <person name="Wang X."/>
            <person name="Wang C.C."/>
            <person name="Yang T.C."/>
            <person name="Huo Q.B."/>
            <person name="Li W."/>
            <person name="Chen H.Y."/>
            <person name="Chen S.E."/>
            <person name="Zhou L.G."/>
            <person name="Ni X.B."/>
            <person name="Tian J.H."/>
            <person name="Sheng Y."/>
            <person name="Liu T."/>
            <person name="Pan Y.S."/>
            <person name="Xia L.Y."/>
            <person name="Li J."/>
            <person name="Zhao F."/>
            <person name="Cao W.C."/>
        </authorList>
    </citation>
    <scope>NUCLEOTIDE SEQUENCE [LARGE SCALE GENOMIC DNA]</scope>
    <source>
        <strain evidence="1">Iper-2018</strain>
    </source>
</reference>
<dbReference type="EMBL" id="JABSTQ010010963">
    <property type="protein sequence ID" value="KAG0416299.1"/>
    <property type="molecule type" value="Genomic_DNA"/>
</dbReference>
<organism evidence="1 2">
    <name type="scientific">Ixodes persulcatus</name>
    <name type="common">Taiga tick</name>
    <dbReference type="NCBI Taxonomy" id="34615"/>
    <lineage>
        <taxon>Eukaryota</taxon>
        <taxon>Metazoa</taxon>
        <taxon>Ecdysozoa</taxon>
        <taxon>Arthropoda</taxon>
        <taxon>Chelicerata</taxon>
        <taxon>Arachnida</taxon>
        <taxon>Acari</taxon>
        <taxon>Parasitiformes</taxon>
        <taxon>Ixodida</taxon>
        <taxon>Ixodoidea</taxon>
        <taxon>Ixodidae</taxon>
        <taxon>Ixodinae</taxon>
        <taxon>Ixodes</taxon>
    </lineage>
</organism>
<protein>
    <submittedName>
        <fullName evidence="1">Uncharacterized protein</fullName>
    </submittedName>
</protein>
<proteinExistence type="predicted"/>
<evidence type="ECO:0000313" key="1">
    <source>
        <dbReference type="EMBL" id="KAG0416299.1"/>
    </source>
</evidence>
<keyword evidence="2" id="KW-1185">Reference proteome</keyword>
<accession>A0AC60PA31</accession>
<evidence type="ECO:0000313" key="2">
    <source>
        <dbReference type="Proteomes" id="UP000805193"/>
    </source>
</evidence>
<gene>
    <name evidence="1" type="ORF">HPB47_006515</name>
</gene>
<sequence length="106" mass="12079">MRLEKKAAILKLLDNGRKQADVTKEFQLPKQTLSDYVKNKEKILSALECSHKHQKNDRKGEHPVLEEALQLWLKGVLSKNLPLSGDALKQKAETLALKMNIENLVH</sequence>
<name>A0AC60PA31_IXOPE</name>